<dbReference type="EMBL" id="AC087325">
    <property type="protein sequence ID" value="AAX79748.1"/>
    <property type="molecule type" value="Genomic_DNA"/>
</dbReference>
<dbReference type="GeneID" id="3656718"/>
<dbReference type="InParanoid" id="Q583K2"/>
<reference evidence="1" key="4">
    <citation type="submission" date="2005-04" db="EMBL/GenBank/DDBJ databases">
        <title>.</title>
        <authorList>
            <person name="Ghedin E."/>
            <person name="Blandin G."/>
            <person name="Bartholomeu D."/>
            <person name="Caler E."/>
            <person name="Haas B."/>
            <person name="Hannick L."/>
            <person name="Shallom J."/>
            <person name="Hou L."/>
            <person name="Djikeng A."/>
            <person name="Feldblyum T."/>
            <person name="Hostetler J."/>
            <person name="Johnson J."/>
            <person name="Jones K."/>
            <person name="Koo H.L."/>
            <person name="Larkin C."/>
            <person name="Pai G."/>
            <person name="Peterson J."/>
            <person name="Khalak H.G."/>
            <person name="Salzberg S."/>
            <person name="Simpson A.J."/>
            <person name="Tallon L."/>
            <person name="Van Aken S."/>
            <person name="Wanless D."/>
            <person name="White O."/>
            <person name="Wortman J."/>
            <person name="Fraser C.M."/>
            <person name="El-Sayed N.M.A."/>
        </authorList>
    </citation>
    <scope>NUCLEOTIDE SEQUENCE</scope>
    <source>
        <strain evidence="1">GUTat10.1</strain>
    </source>
</reference>
<evidence type="ECO:0000313" key="3">
    <source>
        <dbReference type="Proteomes" id="UP000008524"/>
    </source>
</evidence>
<keyword evidence="3" id="KW-1185">Reference proteome</keyword>
<protein>
    <submittedName>
        <fullName evidence="1">Uncharacterized protein</fullName>
    </submittedName>
</protein>
<accession>Q583K2</accession>
<organism evidence="1 3">
    <name type="scientific">Trypanosoma brucei brucei (strain 927/4 GUTat10.1)</name>
    <dbReference type="NCBI Taxonomy" id="185431"/>
    <lineage>
        <taxon>Eukaryota</taxon>
        <taxon>Discoba</taxon>
        <taxon>Euglenozoa</taxon>
        <taxon>Kinetoplastea</taxon>
        <taxon>Metakinetoplastina</taxon>
        <taxon>Trypanosomatida</taxon>
        <taxon>Trypanosomatidae</taxon>
        <taxon>Trypanosoma</taxon>
    </lineage>
</organism>
<reference evidence="2 3" key="3">
    <citation type="journal article" date="2005" name="Science">
        <title>The genome of the African trypanosome Trypanosoma brucei.</title>
        <authorList>
            <person name="Berriman M."/>
            <person name="Ghedin E."/>
            <person name="Hertz-Fowler C."/>
            <person name="Blandin G."/>
            <person name="Renauld H."/>
            <person name="Bartholomeu D.C."/>
            <person name="Lennard N.J."/>
            <person name="Caler E."/>
            <person name="Hamlin N.E."/>
            <person name="Haas B."/>
            <person name="Bohme U."/>
            <person name="Hannick L."/>
            <person name="Aslett M.A."/>
            <person name="Shallom J."/>
            <person name="Marcello L."/>
            <person name="Hou L."/>
            <person name="Wickstead B."/>
            <person name="Alsmark U.C."/>
            <person name="Arrowsmith C."/>
            <person name="Atkin R.J."/>
            <person name="Barron A.J."/>
            <person name="Bringaud F."/>
            <person name="Brooks K."/>
            <person name="Carrington M."/>
            <person name="Cherevach I."/>
            <person name="Chillingworth T.J."/>
            <person name="Churcher C."/>
            <person name="Clark L.N."/>
            <person name="Corton C.H."/>
            <person name="Cronin A."/>
            <person name="Davies R.M."/>
            <person name="Doggett J."/>
            <person name="Djikeng A."/>
            <person name="Feldblyum T."/>
            <person name="Field M.C."/>
            <person name="Fraser A."/>
            <person name="Goodhead I."/>
            <person name="Hance Z."/>
            <person name="Harper D."/>
            <person name="Harris B.R."/>
            <person name="Hauser H."/>
            <person name="Hostetler J."/>
            <person name="Ivens A."/>
            <person name="Jagels K."/>
            <person name="Johnson D."/>
            <person name="Johnson J."/>
            <person name="Jones K."/>
            <person name="Kerhornou A.X."/>
            <person name="Koo H."/>
            <person name="Larke N."/>
            <person name="Landfear S."/>
            <person name="Larkin C."/>
            <person name="Leech V."/>
            <person name="Line A."/>
            <person name="Lord A."/>
            <person name="Macleod A."/>
            <person name="Mooney P.J."/>
            <person name="Moule S."/>
            <person name="Martin D.M."/>
            <person name="Morgan G.W."/>
            <person name="Mungall K."/>
            <person name="Norbertczak H."/>
            <person name="Ormond D."/>
            <person name="Pai G."/>
            <person name="Peacock C.S."/>
            <person name="Peterson J."/>
            <person name="Quail M.A."/>
            <person name="Rabbinowitsch E."/>
            <person name="Rajandream M.A."/>
            <person name="Reitter C."/>
            <person name="Salzberg S.L."/>
            <person name="Sanders M."/>
            <person name="Schobel S."/>
            <person name="Sharp S."/>
            <person name="Simmonds M."/>
            <person name="Simpson A.J."/>
            <person name="Tallon L."/>
            <person name="Turner C.M."/>
            <person name="Tait A."/>
            <person name="Tivey A.R."/>
            <person name="Van Aken S."/>
            <person name="Walker D."/>
            <person name="Wanless D."/>
            <person name="Wang S."/>
            <person name="White B."/>
            <person name="White O."/>
            <person name="Whitehead S."/>
            <person name="Woodward J."/>
            <person name="Wortman J."/>
            <person name="Adams M.D."/>
            <person name="Embley T.M."/>
            <person name="Gull K."/>
            <person name="Ullu E."/>
            <person name="Barry J.D."/>
            <person name="Fairlamb A.H."/>
            <person name="Opperdoes F."/>
            <person name="Barrell B.G."/>
            <person name="Donelson J.E."/>
            <person name="Hall N."/>
            <person name="Fraser C.M."/>
            <person name="Melville S.E."/>
            <person name="El-Sayed N.M."/>
        </authorList>
    </citation>
    <scope>NUCLEOTIDE SEQUENCE [LARGE SCALE GENOMIC DNA]</scope>
    <source>
        <strain evidence="2 3">927/4 GUTat10.1</strain>
    </source>
</reference>
<evidence type="ECO:0000313" key="2">
    <source>
        <dbReference type="EMBL" id="AAZ10782.1"/>
    </source>
</evidence>
<dbReference type="GO" id="GO:0005737">
    <property type="term" value="C:cytoplasm"/>
    <property type="evidence" value="ECO:0000314"/>
    <property type="project" value="GeneDB"/>
</dbReference>
<dbReference type="OrthoDB" id="247308at2759"/>
<gene>
    <name evidence="2" type="primary">Tb04.29M18.510</name>
    <name evidence="1" type="ORF">Tb927.4.1910</name>
</gene>
<dbReference type="EMBL" id="CP000067">
    <property type="protein sequence ID" value="AAZ10782.1"/>
    <property type="molecule type" value="Genomic_DNA"/>
</dbReference>
<dbReference type="KEGG" id="tbr:Tb927.4.1910"/>
<dbReference type="Proteomes" id="UP000008524">
    <property type="component" value="Chromosome 4"/>
</dbReference>
<proteinExistence type="predicted"/>
<accession>D6XFC7</accession>
<evidence type="ECO:0000313" key="1">
    <source>
        <dbReference type="EMBL" id="AAX79748.1"/>
    </source>
</evidence>
<name>Q583K2_TRYB2</name>
<dbReference type="PaxDb" id="5691-AAZ10782"/>
<reference evidence="2" key="5">
    <citation type="submission" date="2005-04" db="EMBL/GenBank/DDBJ databases">
        <title>Sequencing, closure, and annotation of Trypanosoma brucei chromosomes 2 through 8.</title>
        <authorList>
            <person name="Ghedin E."/>
            <person name="Blandin G."/>
            <person name="Bartholomeu D."/>
            <person name="Caler E."/>
            <person name="Haas B."/>
            <person name="Hannick L."/>
            <person name="Shallom J."/>
            <person name="Hou L."/>
            <person name="Djikeng A."/>
            <person name="Feldblyum T."/>
            <person name="Hostetler J."/>
            <person name="Johnson J."/>
            <person name="Jones K."/>
            <person name="Koo H.L."/>
            <person name="Larkin C."/>
            <person name="Pai G."/>
            <person name="Peterson J."/>
            <person name="Khalak H.G."/>
            <person name="Salzberg S."/>
            <person name="Simpson A.J."/>
            <person name="Tallon L."/>
            <person name="Van Aken S."/>
            <person name="Wanless D."/>
            <person name="White O."/>
            <person name="Wortman J."/>
            <person name="Fraser C.M."/>
            <person name="El-Sayed N.M.A."/>
        </authorList>
    </citation>
    <scope>NUCLEOTIDE SEQUENCE</scope>
    <source>
        <strain evidence="2">927/4 GUTat10.1</strain>
    </source>
</reference>
<reference evidence="1" key="1">
    <citation type="submission" date="2000-12" db="EMBL/GenBank/DDBJ databases">
        <authorList>
            <person name="El-Sayed N.M."/>
            <person name="Khalak H."/>
            <person name="Adams M.D."/>
        </authorList>
    </citation>
    <scope>NUCLEOTIDE SEQUENCE</scope>
    <source>
        <strain evidence="1">GUTat10.1</strain>
    </source>
</reference>
<dbReference type="STRING" id="185431.Q583K2"/>
<reference evidence="2" key="2">
    <citation type="journal article" date="2005" name="Science">
        <title>Comparative genomics of trypanosomatid parasitic protozoa.</title>
        <authorList>
            <person name="El-Sayed N.M."/>
            <person name="Myler P.J."/>
            <person name="Blandin G."/>
            <person name="Berriman M."/>
            <person name="Crabtree J."/>
            <person name="Aggarwal G."/>
            <person name="Caler E."/>
            <person name="Renauld H."/>
            <person name="Worthey E.A."/>
            <person name="Hertz-Fowler C."/>
            <person name="Ghedin E."/>
            <person name="Peacock C."/>
            <person name="Bartholomeu D.C."/>
            <person name="Haas B.J."/>
            <person name="Tran A.N."/>
            <person name="Wortman J.R."/>
            <person name="Alsmark U.C."/>
            <person name="Angiuoli S."/>
            <person name="Anupama A."/>
            <person name="Badger J."/>
            <person name="Bringaud F."/>
            <person name="Cadag E."/>
            <person name="Carlton J.M."/>
            <person name="Cerqueira G.C."/>
            <person name="Creasy T."/>
            <person name="Delcher A.L."/>
            <person name="Djikeng A."/>
            <person name="Embley T.M."/>
            <person name="Hauser C."/>
            <person name="Ivens A.C."/>
            <person name="Kummerfeld S.K."/>
            <person name="Pereira-Leal J.B."/>
            <person name="Nilsson D."/>
            <person name="Peterson J."/>
            <person name="Salzberg S.L."/>
            <person name="Shallom J."/>
            <person name="Silva J.C."/>
            <person name="Sundaram J."/>
            <person name="Westenberger S."/>
            <person name="White O."/>
            <person name="Melville S.E."/>
            <person name="Donelson J.E."/>
            <person name="Andersson B."/>
            <person name="Stuart K.D."/>
            <person name="Hall N."/>
        </authorList>
    </citation>
    <scope>NUCLEOTIDE SEQUENCE</scope>
    <source>
        <strain evidence="2">927/4 GUTat10.1</strain>
    </source>
</reference>
<sequence>MSSFNMQAYPAVGSTAVASFGSPLMDCTNAISNSDNIINGAPRPATMKSSASNVFRGHLRPISTVVEEPVASTRHTHDPYCRTSNDGLPCVPRSPFTAEMSFIMSHSDEGNSHFSNSANSSFSTVPQATNRPLYHQPASRGTTAAAYPTVTINNNNGASSSSSTTTRTGVKQGGFRRAAGGNTAGFGVTPSRAAPAVVSTPVPAAPVVAAAAGGTSVMRVPCKRVYVNGRPVIVSVNEEGQTS</sequence>
<dbReference type="AlphaFoldDB" id="Q583K2"/>
<dbReference type="RefSeq" id="XP_844341.1">
    <property type="nucleotide sequence ID" value="XM_839248.1"/>
</dbReference>
<dbReference type="OMA" id="MRVPCKR"/>
<dbReference type="VEuPathDB" id="TriTrypDB:Tb927.4.1910"/>
<dbReference type="GO" id="GO:0010608">
    <property type="term" value="P:post-transcriptional regulation of gene expression"/>
    <property type="evidence" value="ECO:0000314"/>
    <property type="project" value="GeneDB"/>
</dbReference>